<evidence type="ECO:0000256" key="1">
    <source>
        <dbReference type="SAM" id="MobiDB-lite"/>
    </source>
</evidence>
<protein>
    <submittedName>
        <fullName evidence="3">Uncharacterized protein</fullName>
    </submittedName>
</protein>
<accession>A0A4C1Y0N6</accession>
<keyword evidence="2" id="KW-1133">Transmembrane helix</keyword>
<feature type="transmembrane region" description="Helical" evidence="2">
    <location>
        <begin position="438"/>
        <end position="458"/>
    </location>
</feature>
<dbReference type="AlphaFoldDB" id="A0A4C1Y0N6"/>
<comment type="caution">
    <text evidence="3">The sequence shown here is derived from an EMBL/GenBank/DDBJ whole genome shotgun (WGS) entry which is preliminary data.</text>
</comment>
<dbReference type="EMBL" id="BGZK01001029">
    <property type="protein sequence ID" value="GBP69070.1"/>
    <property type="molecule type" value="Genomic_DNA"/>
</dbReference>
<reference evidence="3 4" key="1">
    <citation type="journal article" date="2019" name="Commun. Biol.">
        <title>The bagworm genome reveals a unique fibroin gene that provides high tensile strength.</title>
        <authorList>
            <person name="Kono N."/>
            <person name="Nakamura H."/>
            <person name="Ohtoshi R."/>
            <person name="Tomita M."/>
            <person name="Numata K."/>
            <person name="Arakawa K."/>
        </authorList>
    </citation>
    <scope>NUCLEOTIDE SEQUENCE [LARGE SCALE GENOMIC DNA]</scope>
</reference>
<evidence type="ECO:0000313" key="3">
    <source>
        <dbReference type="EMBL" id="GBP69070.1"/>
    </source>
</evidence>
<proteinExistence type="predicted"/>
<dbReference type="OrthoDB" id="6593055at2759"/>
<keyword evidence="2" id="KW-0472">Membrane</keyword>
<dbReference type="Proteomes" id="UP000299102">
    <property type="component" value="Unassembled WGS sequence"/>
</dbReference>
<keyword evidence="4" id="KW-1185">Reference proteome</keyword>
<sequence length="495" mass="53911">METSTSCPLGAGRVSKCPVTQDSIVVGSDSESEFARSSVSDGAGGTSRSRFNSNASFSLVKGKNKKAIRKAIKKTKLSNQVSVNDMDVDVAQATSPNAPIATSRLKDRPPPPHWWRPIDSPLVHRMSRRNGKPLWMVFAILPRIEETRRIFSSLNNVCGLLGIRVEAPHRKGGSGQCHRCQKYGHASANCYTDPRCVMVMSGPSLDQKVSAHPGYPRESSGRVRPAFDFDPGLAIDLDSALDFDPNPAIDFDSALVSDPSPAIDLDQTLDFDPSSTIDLDQALDFDPSPVIDLDQALDFDPSPALDFDPSPVIDLDQTLDFDPSSAIDLDQALDFDPSPAIDLDQTLNFDPSSTIDLDQALDFNPSPVIDLDQALNFDPSPAIDLSQALDSDSSPVTDLDQALDSDPSPAIDLDQALDSNPSLAINLDHALDFHPSPILRSVLIAVSLSITFPALYSIPIKLSRKMTYIFARNTAATLYYYQSENSYIFFIIRIL</sequence>
<evidence type="ECO:0000256" key="2">
    <source>
        <dbReference type="SAM" id="Phobius"/>
    </source>
</evidence>
<feature type="region of interest" description="Disordered" evidence="1">
    <location>
        <begin position="27"/>
        <end position="52"/>
    </location>
</feature>
<gene>
    <name evidence="3" type="ORF">EVAR_52003_1</name>
</gene>
<keyword evidence="2" id="KW-0812">Transmembrane</keyword>
<organism evidence="3 4">
    <name type="scientific">Eumeta variegata</name>
    <name type="common">Bagworm moth</name>
    <name type="synonym">Eumeta japonica</name>
    <dbReference type="NCBI Taxonomy" id="151549"/>
    <lineage>
        <taxon>Eukaryota</taxon>
        <taxon>Metazoa</taxon>
        <taxon>Ecdysozoa</taxon>
        <taxon>Arthropoda</taxon>
        <taxon>Hexapoda</taxon>
        <taxon>Insecta</taxon>
        <taxon>Pterygota</taxon>
        <taxon>Neoptera</taxon>
        <taxon>Endopterygota</taxon>
        <taxon>Lepidoptera</taxon>
        <taxon>Glossata</taxon>
        <taxon>Ditrysia</taxon>
        <taxon>Tineoidea</taxon>
        <taxon>Psychidae</taxon>
        <taxon>Oiketicinae</taxon>
        <taxon>Eumeta</taxon>
    </lineage>
</organism>
<name>A0A4C1Y0N6_EUMVA</name>
<evidence type="ECO:0000313" key="4">
    <source>
        <dbReference type="Proteomes" id="UP000299102"/>
    </source>
</evidence>